<feature type="region of interest" description="Disordered" evidence="1">
    <location>
        <begin position="1"/>
        <end position="35"/>
    </location>
</feature>
<dbReference type="OrthoDB" id="2664633at2"/>
<reference evidence="2 3" key="1">
    <citation type="submission" date="2017-06" db="EMBL/GenBank/DDBJ databases">
        <authorList>
            <person name="Kim H.J."/>
            <person name="Triplett B.A."/>
        </authorList>
    </citation>
    <scope>NUCLEOTIDE SEQUENCE [LARGE SCALE GENOMIC DNA]</scope>
    <source>
        <strain evidence="2 3">DSM 14713</strain>
    </source>
</reference>
<organism evidence="2 3">
    <name type="scientific">Melittangium boletus DSM 14713</name>
    <dbReference type="NCBI Taxonomy" id="1294270"/>
    <lineage>
        <taxon>Bacteria</taxon>
        <taxon>Pseudomonadati</taxon>
        <taxon>Myxococcota</taxon>
        <taxon>Myxococcia</taxon>
        <taxon>Myxococcales</taxon>
        <taxon>Cystobacterineae</taxon>
        <taxon>Archangiaceae</taxon>
        <taxon>Melittangium</taxon>
    </lineage>
</organism>
<accession>A0A250I9U0</accession>
<dbReference type="KEGG" id="mbd:MEBOL_002093"/>
<evidence type="ECO:0000256" key="1">
    <source>
        <dbReference type="SAM" id="MobiDB-lite"/>
    </source>
</evidence>
<name>A0A250I9U0_9BACT</name>
<dbReference type="RefSeq" id="WP_157774867.1">
    <property type="nucleotide sequence ID" value="NZ_CP022163.1"/>
</dbReference>
<dbReference type="AlphaFoldDB" id="A0A250I9U0"/>
<dbReference type="Proteomes" id="UP000217289">
    <property type="component" value="Chromosome"/>
</dbReference>
<dbReference type="EMBL" id="CP022163">
    <property type="protein sequence ID" value="ATB28644.1"/>
    <property type="molecule type" value="Genomic_DNA"/>
</dbReference>
<evidence type="ECO:0000313" key="2">
    <source>
        <dbReference type="EMBL" id="ATB28644.1"/>
    </source>
</evidence>
<gene>
    <name evidence="2" type="ORF">MEBOL_002093</name>
</gene>
<protein>
    <submittedName>
        <fullName evidence="2">Uncharacterized protein</fullName>
    </submittedName>
</protein>
<sequence length="198" mass="22102">MGKGIRGGFRTPSFTPPSKPSTSGGAEAAKDKRPVTVYRVEGPDNQRVSINDAGKAHVTKSFNSHKNQSTPHRYDKPMSYQDRAFLNFGDRARAEEFLATRHDQGHTQTVMKAFEVPRDTFEKIRDSAIPESAAKQYGKEHLPIAVDVNKGDNQFGLNWDSLKRVNETSIPGTGRIERTKPDMLMLPEVSDAVQDLFK</sequence>
<keyword evidence="3" id="KW-1185">Reference proteome</keyword>
<evidence type="ECO:0000313" key="3">
    <source>
        <dbReference type="Proteomes" id="UP000217289"/>
    </source>
</evidence>
<proteinExistence type="predicted"/>